<dbReference type="Proteomes" id="UP000230768">
    <property type="component" value="Unassembled WGS sequence"/>
</dbReference>
<dbReference type="InterPro" id="IPR023393">
    <property type="entry name" value="START-like_dom_sf"/>
</dbReference>
<gene>
    <name evidence="2" type="ORF">CTV99_12585</name>
</gene>
<name>A0A2G8ISK2_BACPU</name>
<dbReference type="AlphaFoldDB" id="A0A2G8ISK2"/>
<reference evidence="2 3" key="1">
    <citation type="submission" date="2017-11" db="EMBL/GenBank/DDBJ databases">
        <title>Draft genome sequence of Bacillus pumilus 51_5il from lake Gorkoye (Russia: Novosibirsk region).</title>
        <authorList>
            <person name="Shipova A.A."/>
            <person name="Rozanov A.S."/>
            <person name="Bryanskaya A.V."/>
            <person name="Peltek S.E."/>
        </authorList>
    </citation>
    <scope>NUCLEOTIDE SEQUENCE [LARGE SCALE GENOMIC DNA]</scope>
    <source>
        <strain evidence="2 3">51_5il</strain>
    </source>
</reference>
<feature type="transmembrane region" description="Helical" evidence="1">
    <location>
        <begin position="194"/>
        <end position="214"/>
    </location>
</feature>
<keyword evidence="1" id="KW-0812">Transmembrane</keyword>
<feature type="transmembrane region" description="Helical" evidence="1">
    <location>
        <begin position="221"/>
        <end position="239"/>
    </location>
</feature>
<dbReference type="Gene3D" id="3.30.530.20">
    <property type="match status" value="1"/>
</dbReference>
<feature type="transmembrane region" description="Helical" evidence="1">
    <location>
        <begin position="245"/>
        <end position="265"/>
    </location>
</feature>
<dbReference type="EMBL" id="PEKP01000017">
    <property type="protein sequence ID" value="PIK26443.1"/>
    <property type="molecule type" value="Genomic_DNA"/>
</dbReference>
<evidence type="ECO:0000313" key="2">
    <source>
        <dbReference type="EMBL" id="PIK26443.1"/>
    </source>
</evidence>
<organism evidence="2 3">
    <name type="scientific">Bacillus pumilus</name>
    <name type="common">Bacillus mesentericus</name>
    <dbReference type="NCBI Taxonomy" id="1408"/>
    <lineage>
        <taxon>Bacteria</taxon>
        <taxon>Bacillati</taxon>
        <taxon>Bacillota</taxon>
        <taxon>Bacilli</taxon>
        <taxon>Bacillales</taxon>
        <taxon>Bacillaceae</taxon>
        <taxon>Bacillus</taxon>
    </lineage>
</organism>
<dbReference type="SUPFAM" id="SSF55961">
    <property type="entry name" value="Bet v1-like"/>
    <property type="match status" value="1"/>
</dbReference>
<accession>A0A2G8ISK2</accession>
<proteinExistence type="predicted"/>
<evidence type="ECO:0000313" key="3">
    <source>
        <dbReference type="Proteomes" id="UP000230768"/>
    </source>
</evidence>
<comment type="caution">
    <text evidence="2">The sequence shown here is derived from an EMBL/GenBank/DDBJ whole genome shotgun (WGS) entry which is preliminary data.</text>
</comment>
<feature type="transmembrane region" description="Helical" evidence="1">
    <location>
        <begin position="169"/>
        <end position="188"/>
    </location>
</feature>
<evidence type="ECO:0008006" key="4">
    <source>
        <dbReference type="Google" id="ProtNLM"/>
    </source>
</evidence>
<keyword evidence="1" id="KW-1133">Transmembrane helix</keyword>
<keyword evidence="1" id="KW-0472">Membrane</keyword>
<protein>
    <recommendedName>
        <fullName evidence="4">SRPBCC family protein</fullName>
    </recommendedName>
</protein>
<evidence type="ECO:0000256" key="1">
    <source>
        <dbReference type="SAM" id="Phobius"/>
    </source>
</evidence>
<dbReference type="RefSeq" id="WP_099727875.1">
    <property type="nucleotide sequence ID" value="NZ_PEKP01000017.1"/>
</dbReference>
<sequence length="293" mass="33871">MKRKPVYVETTIHAPIEKVWEYTQNPKLHEQWDLRFSTISLNEPRDEQPQSFLYEKHLGFGISVTGTGAYRTRMMDERDERASSLKFKSSHPLSFIKEGSGYWKYMKTNDHIVFQTQFDYETKEGKGWKWADRFFFRPMIGFMTAFSFGALKTWLEKGTHPRLLLERTLAHYGICLLFAIVWLCQAIIPFSHSAFDHSTGFRLLYALLGVSFLIPKLSKKYLFILQSIFLLMMLCIGILSPEASLHEPLVVSAFFILSIAGMINLKDCVDVFSIKRKRGGRHGRSSSSSKGLR</sequence>